<sequence>QIEGWSINGTKHHEQKNHQNGQEPVSTTNDYYRQHGVSAHLALSSNIRPNQILNNPTRRKLPTKHAVGEAAYLNNISGCDIRTKTTKNRTHHE</sequence>
<keyword evidence="3" id="KW-1185">Reference proteome</keyword>
<name>A0A392RSC0_9FABA</name>
<protein>
    <submittedName>
        <fullName evidence="2">Uncharacterized protein</fullName>
    </submittedName>
</protein>
<dbReference type="Proteomes" id="UP000265520">
    <property type="component" value="Unassembled WGS sequence"/>
</dbReference>
<feature type="compositionally biased region" description="Polar residues" evidence="1">
    <location>
        <begin position="18"/>
        <end position="31"/>
    </location>
</feature>
<dbReference type="EMBL" id="LXQA010256197">
    <property type="protein sequence ID" value="MCI38456.1"/>
    <property type="molecule type" value="Genomic_DNA"/>
</dbReference>
<evidence type="ECO:0000313" key="2">
    <source>
        <dbReference type="EMBL" id="MCI38456.1"/>
    </source>
</evidence>
<feature type="non-terminal residue" evidence="2">
    <location>
        <position position="1"/>
    </location>
</feature>
<dbReference type="AlphaFoldDB" id="A0A392RSC0"/>
<feature type="region of interest" description="Disordered" evidence="1">
    <location>
        <begin position="1"/>
        <end position="36"/>
    </location>
</feature>
<evidence type="ECO:0000313" key="3">
    <source>
        <dbReference type="Proteomes" id="UP000265520"/>
    </source>
</evidence>
<evidence type="ECO:0000256" key="1">
    <source>
        <dbReference type="SAM" id="MobiDB-lite"/>
    </source>
</evidence>
<comment type="caution">
    <text evidence="2">The sequence shown here is derived from an EMBL/GenBank/DDBJ whole genome shotgun (WGS) entry which is preliminary data.</text>
</comment>
<reference evidence="2 3" key="1">
    <citation type="journal article" date="2018" name="Front. Plant Sci.">
        <title>Red Clover (Trifolium pratense) and Zigzag Clover (T. medium) - A Picture of Genomic Similarities and Differences.</title>
        <authorList>
            <person name="Dluhosova J."/>
            <person name="Istvanek J."/>
            <person name="Nedelnik J."/>
            <person name="Repkova J."/>
        </authorList>
    </citation>
    <scope>NUCLEOTIDE SEQUENCE [LARGE SCALE GENOMIC DNA]</scope>
    <source>
        <strain evidence="3">cv. 10/8</strain>
        <tissue evidence="2">Leaf</tissue>
    </source>
</reference>
<organism evidence="2 3">
    <name type="scientific">Trifolium medium</name>
    <dbReference type="NCBI Taxonomy" id="97028"/>
    <lineage>
        <taxon>Eukaryota</taxon>
        <taxon>Viridiplantae</taxon>
        <taxon>Streptophyta</taxon>
        <taxon>Embryophyta</taxon>
        <taxon>Tracheophyta</taxon>
        <taxon>Spermatophyta</taxon>
        <taxon>Magnoliopsida</taxon>
        <taxon>eudicotyledons</taxon>
        <taxon>Gunneridae</taxon>
        <taxon>Pentapetalae</taxon>
        <taxon>rosids</taxon>
        <taxon>fabids</taxon>
        <taxon>Fabales</taxon>
        <taxon>Fabaceae</taxon>
        <taxon>Papilionoideae</taxon>
        <taxon>50 kb inversion clade</taxon>
        <taxon>NPAAA clade</taxon>
        <taxon>Hologalegina</taxon>
        <taxon>IRL clade</taxon>
        <taxon>Trifolieae</taxon>
        <taxon>Trifolium</taxon>
    </lineage>
</organism>
<proteinExistence type="predicted"/>
<accession>A0A392RSC0</accession>